<name>A0A7S6VZI6_9GAMM</name>
<reference evidence="1 2" key="1">
    <citation type="submission" date="2020-02" db="EMBL/GenBank/DDBJ databases">
        <title>Tigecycline-resistant Acinetobacter species from pigs and migratory birds.</title>
        <authorList>
            <person name="Chen C."/>
            <person name="Sun J."/>
            <person name="Liao X.-P."/>
            <person name="Liu Y.-H."/>
        </authorList>
    </citation>
    <scope>NUCLEOTIDE SEQUENCE [LARGE SCALE GENOMIC DNA]</scope>
    <source>
        <strain evidence="1 2">YH12207_T</strain>
    </source>
</reference>
<organism evidence="1 2">
    <name type="scientific">Acinetobacter piscicola</name>
    <dbReference type="NCBI Taxonomy" id="2006115"/>
    <lineage>
        <taxon>Bacteria</taxon>
        <taxon>Pseudomonadati</taxon>
        <taxon>Pseudomonadota</taxon>
        <taxon>Gammaproteobacteria</taxon>
        <taxon>Moraxellales</taxon>
        <taxon>Moraxellaceae</taxon>
        <taxon>Acinetobacter</taxon>
    </lineage>
</organism>
<evidence type="ECO:0000313" key="1">
    <source>
        <dbReference type="EMBL" id="QOW47703.1"/>
    </source>
</evidence>
<gene>
    <name evidence="1" type="ORF">G0028_18500</name>
</gene>
<keyword evidence="2" id="KW-1185">Reference proteome</keyword>
<accession>A0A7S6VZI6</accession>
<dbReference type="EMBL" id="CP048659">
    <property type="protein sequence ID" value="QOW47703.1"/>
    <property type="molecule type" value="Genomic_DNA"/>
</dbReference>
<dbReference type="AlphaFoldDB" id="A0A7S6VZI6"/>
<evidence type="ECO:0000313" key="2">
    <source>
        <dbReference type="Proteomes" id="UP000593966"/>
    </source>
</evidence>
<dbReference type="Proteomes" id="UP000593966">
    <property type="component" value="Chromosome"/>
</dbReference>
<dbReference type="RefSeq" id="WP_180047334.1">
    <property type="nucleotide sequence ID" value="NZ_CP048659.1"/>
</dbReference>
<sequence length="88" mass="8954">MNITCPYCCSDNVSRASAQPSGNNSFSSMAGAGLGASIAKSLPTPFSPLLGGLAGAVVGGLIESLVQPSQPQQPTGYFHCNNCQCNFN</sequence>
<proteinExistence type="predicted"/>
<protein>
    <submittedName>
        <fullName evidence="1">Uncharacterized protein</fullName>
    </submittedName>
</protein>